<dbReference type="InterPro" id="IPR027417">
    <property type="entry name" value="P-loop_NTPase"/>
</dbReference>
<evidence type="ECO:0000313" key="1">
    <source>
        <dbReference type="EMBL" id="KAK5079599.1"/>
    </source>
</evidence>
<comment type="caution">
    <text evidence="1">The sequence shown here is derived from an EMBL/GenBank/DDBJ whole genome shotgun (WGS) entry which is preliminary data.</text>
</comment>
<reference evidence="1 2" key="1">
    <citation type="submission" date="2023-08" db="EMBL/GenBank/DDBJ databases">
        <title>Black Yeasts Isolated from many extreme environments.</title>
        <authorList>
            <person name="Coleine C."/>
            <person name="Stajich J.E."/>
            <person name="Selbmann L."/>
        </authorList>
    </citation>
    <scope>NUCLEOTIDE SEQUENCE [LARGE SCALE GENOMIC DNA]</scope>
    <source>
        <strain evidence="1 2">CCFEE 5885</strain>
    </source>
</reference>
<sequence length="277" mass="32581">MLEGEHTLAQTRPWLSDRQNPRWLLILDNHDDPDQYQIEQYCPYVSHGAIIITTRRLDLVAGTELRMQSLQSVEDSLEILESRSRRKNIQSVPSCAAARAAARAAPRWSSPGPWPPPEISSPKHHHLREYLQEYEQRWNIDPRRTLELQEYRDRTLFTTWVLQYARLESQGPDAAKLLRLLAYFDHQRLWYELFRAGVSDESPEWLPNVVASYIDFESVMRRLTNYCFIEVQTSQKSWSIHGCLHDWTFAALNKDVDEEQYWYVFDCVGARSLVDVI</sequence>
<dbReference type="Gene3D" id="3.40.50.300">
    <property type="entry name" value="P-loop containing nucleotide triphosphate hydrolases"/>
    <property type="match status" value="1"/>
</dbReference>
<accession>A0ABR0JYP5</accession>
<dbReference type="EMBL" id="JAVRRG010000183">
    <property type="protein sequence ID" value="KAK5079599.1"/>
    <property type="molecule type" value="Genomic_DNA"/>
</dbReference>
<gene>
    <name evidence="1" type="ORF">LTR24_009132</name>
</gene>
<evidence type="ECO:0008006" key="3">
    <source>
        <dbReference type="Google" id="ProtNLM"/>
    </source>
</evidence>
<dbReference type="Proteomes" id="UP001345013">
    <property type="component" value="Unassembled WGS sequence"/>
</dbReference>
<protein>
    <recommendedName>
        <fullName evidence="3">NB-ARC domain-containing protein</fullName>
    </recommendedName>
</protein>
<proteinExistence type="predicted"/>
<evidence type="ECO:0000313" key="2">
    <source>
        <dbReference type="Proteomes" id="UP001345013"/>
    </source>
</evidence>
<name>A0ABR0JYP5_9EURO</name>
<organism evidence="1 2">
    <name type="scientific">Lithohypha guttulata</name>
    <dbReference type="NCBI Taxonomy" id="1690604"/>
    <lineage>
        <taxon>Eukaryota</taxon>
        <taxon>Fungi</taxon>
        <taxon>Dikarya</taxon>
        <taxon>Ascomycota</taxon>
        <taxon>Pezizomycotina</taxon>
        <taxon>Eurotiomycetes</taxon>
        <taxon>Chaetothyriomycetidae</taxon>
        <taxon>Chaetothyriales</taxon>
        <taxon>Trichomeriaceae</taxon>
        <taxon>Lithohypha</taxon>
    </lineage>
</organism>
<keyword evidence="2" id="KW-1185">Reference proteome</keyword>